<keyword evidence="16" id="KW-0677">Repeat</keyword>
<accession>A0A8P0TC90</accession>
<evidence type="ECO:0000256" key="3">
    <source>
        <dbReference type="ARBA" id="ARBA00004259"/>
    </source>
</evidence>
<keyword evidence="20" id="KW-0832">Ubl conjugation</keyword>
<dbReference type="FunFam" id="1.20.58.60:FF:000021">
    <property type="entry name" value="Microtubule-actin cross-linking factor 1"/>
    <property type="match status" value="1"/>
</dbReference>
<dbReference type="SMART" id="SM00150">
    <property type="entry name" value="SPEC"/>
    <property type="match status" value="27"/>
</dbReference>
<comment type="function">
    <text evidence="33">Plays a structural role in the assembly of hemidesmosomes of epithelial cells; anchors keratin-containing intermediate filaments to the inner plaque of hemidesmosomes. Required for the regulation of keratinocyte polarity and motility; mediates integrin ITGB4 regulation of RAC1 activity.</text>
</comment>
<feature type="coiled-coil region" evidence="42">
    <location>
        <begin position="5447"/>
        <end position="5478"/>
    </location>
</feature>
<evidence type="ECO:0000259" key="44">
    <source>
        <dbReference type="PROSITE" id="PS50002"/>
    </source>
</evidence>
<dbReference type="Pfam" id="PF21020">
    <property type="entry name" value="Spectrin_4"/>
    <property type="match status" value="1"/>
</dbReference>
<dbReference type="Pfam" id="PF18373">
    <property type="entry name" value="Spectrin_2"/>
    <property type="match status" value="1"/>
</dbReference>
<evidence type="ECO:0000256" key="36">
    <source>
        <dbReference type="ARBA" id="ARBA00060430"/>
    </source>
</evidence>
<comment type="function">
    <text evidence="32">Cytoskeletal linker protein. Acts as an integrator of intermediate filaments, actin and microtubule cytoskeleton networks. Required for anchoring either intermediate filaments to the actin cytoskeleton in neural and muscle cells or keratin-containing intermediate filaments to hemidesmosomes in epithelial cells. The proteins may self-aggregate to form filaments or a two-dimensional mesh. Regulates the organization and stability of the microtubule network of sensory neurons to allow axonal transport. Mediates docking of the dynein/dynactin motor complex to vesicle cargos for retrograde axonal transport through its interaction with TMEM108 and DCTN1.</text>
</comment>
<dbReference type="FunFam" id="1.20.58.60:FF:000185">
    <property type="entry name" value="Dystonin"/>
    <property type="match status" value="1"/>
</dbReference>
<keyword evidence="31" id="KW-0449">Lipoprotein</keyword>
<dbReference type="SUPFAM" id="SSF75399">
    <property type="entry name" value="Plakin repeat"/>
    <property type="match status" value="4"/>
</dbReference>
<evidence type="ECO:0000256" key="28">
    <source>
        <dbReference type="ARBA" id="ARBA00023212"/>
    </source>
</evidence>
<reference evidence="48" key="2">
    <citation type="submission" date="2025-08" db="UniProtKB">
        <authorList>
            <consortium name="Ensembl"/>
        </authorList>
    </citation>
    <scope>IDENTIFICATION</scope>
</reference>
<dbReference type="Gene3D" id="1.20.58.60">
    <property type="match status" value="26"/>
</dbReference>
<evidence type="ECO:0000256" key="10">
    <source>
        <dbReference type="ARBA" id="ARBA00022490"/>
    </source>
</evidence>
<dbReference type="Gene3D" id="1.10.238.10">
    <property type="entry name" value="EF-hand"/>
    <property type="match status" value="1"/>
</dbReference>
<feature type="coiled-coil region" evidence="42">
    <location>
        <begin position="5080"/>
        <end position="5107"/>
    </location>
</feature>
<evidence type="ECO:0000256" key="23">
    <source>
        <dbReference type="ARBA" id="ARBA00023054"/>
    </source>
</evidence>
<dbReference type="SUPFAM" id="SSF143575">
    <property type="entry name" value="GAS2 domain-like"/>
    <property type="match status" value="1"/>
</dbReference>
<dbReference type="FunFam" id="1.20.58.60:FF:000001">
    <property type="entry name" value="Microtubule-actin cross-linking factor 1"/>
    <property type="match status" value="3"/>
</dbReference>
<feature type="region of interest" description="Disordered" evidence="43">
    <location>
        <begin position="1"/>
        <end position="46"/>
    </location>
</feature>
<dbReference type="FunFam" id="1.20.58.60:FF:000016">
    <property type="entry name" value="Microtubule-actin cross-linking factor 1"/>
    <property type="match status" value="1"/>
</dbReference>
<keyword evidence="8 41" id="KW-0728">SH3 domain</keyword>
<evidence type="ECO:0000256" key="6">
    <source>
        <dbReference type="ARBA" id="ARBA00004529"/>
    </source>
</evidence>
<dbReference type="Pfam" id="PF02187">
    <property type="entry name" value="GAS2"/>
    <property type="match status" value="1"/>
</dbReference>
<dbReference type="FunFam" id="1.20.58.60:FF:000027">
    <property type="entry name" value="Microtubule-actin cross-linking factor 1"/>
    <property type="match status" value="1"/>
</dbReference>
<feature type="region of interest" description="Disordered" evidence="43">
    <location>
        <begin position="2514"/>
        <end position="2537"/>
    </location>
</feature>
<dbReference type="FunFam" id="1.20.58.60:FF:000052">
    <property type="entry name" value="dystonin isoform X2"/>
    <property type="match status" value="1"/>
</dbReference>
<dbReference type="FunFam" id="3.90.1290.10:FF:000024">
    <property type="entry name" value="Dystonin"/>
    <property type="match status" value="1"/>
</dbReference>
<dbReference type="FunFam" id="1.20.58.60:FF:000093">
    <property type="entry name" value="dystonin isoform X1"/>
    <property type="match status" value="1"/>
</dbReference>
<feature type="domain" description="EF-hand" evidence="46">
    <location>
        <begin position="6112"/>
        <end position="6147"/>
    </location>
</feature>
<dbReference type="InterPro" id="IPR001715">
    <property type="entry name" value="CH_dom"/>
</dbReference>
<dbReference type="GO" id="GO:0030056">
    <property type="term" value="C:hemidesmosome"/>
    <property type="evidence" value="ECO:0007669"/>
    <property type="project" value="UniProtKB-SubCell"/>
</dbReference>
<keyword evidence="23 42" id="KW-0175">Coiled coil</keyword>
<dbReference type="SUPFAM" id="SSF46966">
    <property type="entry name" value="Spectrin repeat"/>
    <property type="match status" value="24"/>
</dbReference>
<dbReference type="GO" id="GO:0005509">
    <property type="term" value="F:calcium ion binding"/>
    <property type="evidence" value="ECO:0007669"/>
    <property type="project" value="InterPro"/>
</dbReference>
<dbReference type="PANTHER" id="PTHR23169">
    <property type="entry name" value="ENVOPLAKIN"/>
    <property type="match status" value="1"/>
</dbReference>
<dbReference type="InterPro" id="IPR002017">
    <property type="entry name" value="Spectrin_repeat"/>
</dbReference>
<dbReference type="InterPro" id="IPR001452">
    <property type="entry name" value="SH3_domain"/>
</dbReference>
<dbReference type="PANTHER" id="PTHR23169:SF24">
    <property type="entry name" value="DYSTONIN"/>
    <property type="match status" value="1"/>
</dbReference>
<dbReference type="OrthoDB" id="10016565at2759"/>
<evidence type="ECO:0000256" key="21">
    <source>
        <dbReference type="ARBA" id="ARBA00022889"/>
    </source>
</evidence>
<feature type="coiled-coil region" evidence="42">
    <location>
        <begin position="1838"/>
        <end position="1865"/>
    </location>
</feature>
<dbReference type="GO" id="GO:0005635">
    <property type="term" value="C:nuclear envelope"/>
    <property type="evidence" value="ECO:0007669"/>
    <property type="project" value="UniProtKB-SubCell"/>
</dbReference>
<dbReference type="GO" id="GO:0001725">
    <property type="term" value="C:stress fiber"/>
    <property type="evidence" value="ECO:0007669"/>
    <property type="project" value="UniProtKB-SubCell"/>
</dbReference>
<dbReference type="GO" id="GO:0042803">
    <property type="term" value="F:protein homodimerization activity"/>
    <property type="evidence" value="ECO:0007669"/>
    <property type="project" value="UniProtKB-ARBA"/>
</dbReference>
<comment type="subcellular location">
    <subcellularLocation>
        <location evidence="35">Cell junction</location>
        <location evidence="35">Hemidesmosome</location>
    </subcellularLocation>
    <subcellularLocation>
        <location evidence="1">Cell membrane</location>
        <topology evidence="1">Lipid-anchor</topology>
    </subcellularLocation>
    <subcellularLocation>
        <location evidence="5">Cell projection</location>
        <location evidence="5">Axon</location>
    </subcellularLocation>
    <subcellularLocation>
        <location evidence="7">Cytoplasm</location>
        <location evidence="7">Cell cortex</location>
    </subcellularLocation>
    <subcellularLocation>
        <location evidence="6">Cytoplasm</location>
        <location evidence="6">Cytoskeleton</location>
        <location evidence="6">Stress fiber</location>
    </subcellularLocation>
    <subcellularLocation>
        <location evidence="36">Cytoplasm</location>
        <location evidence="36">Myofibril</location>
        <location evidence="36">Sarcomere</location>
        <location evidence="36">H zone</location>
    </subcellularLocation>
    <subcellularLocation>
        <location evidence="2">Cytoplasm</location>
        <location evidence="2">Myofibril</location>
        <location evidence="2">Sarcomere</location>
        <location evidence="2">Z line</location>
    </subcellularLocation>
    <subcellularLocation>
        <location evidence="4">Endoplasmic reticulum membrane</location>
        <topology evidence="4">Single-pass membrane protein</topology>
    </subcellularLocation>
    <subcellularLocation>
        <location evidence="3">Nucleus envelope</location>
    </subcellularLocation>
</comment>
<proteinExistence type="predicted"/>
<evidence type="ECO:0000256" key="31">
    <source>
        <dbReference type="ARBA" id="ARBA00023288"/>
    </source>
</evidence>
<dbReference type="GO" id="GO:0005789">
    <property type="term" value="C:endoplasmic reticulum membrane"/>
    <property type="evidence" value="ECO:0007669"/>
    <property type="project" value="UniProtKB-SubCell"/>
</dbReference>
<dbReference type="InterPro" id="IPR041573">
    <property type="entry name" value="Desmoplakin_Spectrin-like"/>
</dbReference>
<evidence type="ECO:0000256" key="15">
    <source>
        <dbReference type="ARBA" id="ARBA00022723"/>
    </source>
</evidence>
<feature type="coiled-coil region" evidence="42">
    <location>
        <begin position="3020"/>
        <end position="3047"/>
    </location>
</feature>
<dbReference type="FunFam" id="1.10.418.10:FF:000017">
    <property type="entry name" value="Microtubule-actin cross-linking factor 1"/>
    <property type="match status" value="1"/>
</dbReference>
<keyword evidence="13" id="KW-0812">Transmembrane</keyword>
<sequence length="6422" mass="732995">MSSSADFSDEDDFSQKSGSASPAPGDTLPWNLPKHERSKRKIHGGSVLDPAERAVLRIADERDKVQKKTFTKWINQHLMKVRKHVNDLYEDLRDGHNLISLLEVLSGDTLPREKGRMRFHRLQNVQIALDYLKRRQVKLVNIRNDDITDGNPKLTLGLIWTIILHFQISDIHVTGESEDMSAKERLLLWTQQATEGYAGIRCENFTTCWRDGKLFNAIIHKYRPDLIDMNTVAVQSNLANLEHAFYVAEKIGVIRLLDPEDVDVSSPDEKSVITYVSSLYDAFPKVPEGGEGIGANDVEVKWIEYQNMVNYLIQWIRHHVTTMSERTFPNNPVELKALYNQYLQFKETEIPPKETEKSKIKRLYKLLEIWIEFGRIKLLQGYHPNDIEKEWGKLIIAMLEREKALRPEVERLEMLQQIANRVQRDSVICEDKLILARNALQSDSKRLESGVQFQNEAEIAGYILECENLLRQHVIDVQILIDGKYYQADQLVQRVAKLRDEIMALRNECSSVYSKGRIFSSGVETNSLQTLKLMQIRKPLLKSSLLDQNLTEEEINMKFVQDLLNWVDEMQVQLDRTEWGSDLPSVESHLENHKNVHRAIEEFESSLKEAKISEVYEFKISPLKLTYTEKLHRLENQYAKLLNTSRNQERHLDTLHNFVTRATNELIWLNEKEEEEVAYDWSERNTNIARKKDYHAELMRELDQKEENIKSVQEIAEQLLLENHPARLTIEAYRAAMQTQWSWILQLCQCVEQHIKENTAYFEFFNDAKEATDYLRNLKDAIQRKYSCDRSSSIHKLEDLVQESMEEKEELLQYKSTIASLMGRAKTIIQLKPRNPDCTLKTSIPIKAICDYRQIEITIYKDDECVLANNSHRAKWKVISPTGNEAMVPSVCFTVPPPNKEAVDFANRIEQQYQNVLTLWHESHINMKSVVSWHYLINEIDRIRASNIKTMLPGEHQQVLSNLQSRFEDFLEDSQESQIFSGSDITQLEKEVNVCKQYYQELLKSAEREEQEESVYNLYISEVRNIRLRLESCEDRLIRQIRTPLERDDLHESVFRITEQEKELERLKDDLGTITNKCEEFFSQAATSASVPTLRSELGVVIQNMNQVYSMSSTYIDKLKTVNLVLKNTQAAEALVKLYETKLCEEEAVIADKNNIENLISTLKQWRSEVDEKREVFHALEDELQKAKAISDEMFKTYKERDLDFDWHKEKADQLVERWQNIHVQIDNRLVSFFVQFQHRFNFYPMLVSEIEMKQSKMDECQKYAEQYSTTVKDYELQTMTYRAMVDSQQKSPVKRRRMQSSADLIIQEFMDLRTRYTALVTLMTQYIKFAGDSLKRLEEEEVTTNYEQPTKKQLRYVWENKKNELTVANRKAEKDMRELKYELNALQLEKTSSEEKARLLKEKLEETNNTLRSFLEAQAATGFIIDPISGHTYSVEDAILNGVIDAEFKIRLLEAEKAALGYSYSSKTLSVFQAMENRMLDRQRGKHMLEAQIATGGVIDPVRGIRIPPEVALQQGLLNNAILQFLHEPSSNTRVFPNPNNKQALYYSELLRMCVFDVDCQCFLFPFGERNISNLNAFQRNLIEKSTYLELSGQQYQWKEFNINEAIEQGTLDKAWVRNPIAGYWLTTSGERISVLKASRRNLVDRITALRCLEAQVSTGGIIDPLTGKKYRVAEALHRGLVDEGFAQQLRQCELVITGIGHPVTNKVMSVVEAVNANIISKEMGIRCLEFQYLTGGLIEPQIHSRLSIEEALQVGIIDVFIATKLKDQKSYVRNIMCPQTKRKLTYKEALEKADFDFHTGLKLLEKRILRYKIIEPNMSSLHLTTCIPLFILSGYYRMTDEERNELEKQVKSLQESYNTFFSESLKQLQESQSLGDKKVEEKITCAFELPNIHSICCALLDKVIAGTIDQTTGEVLSIFQAVLRGLIDYDTGIRLLETQLMISGLISPELRKCFDLQDAKSRGLIDEQVVCQLQELNQAKEIISTVSSTTIPVLEALAQGMISESMAIRVLDILLSTDFLVIPATGEKLTLQKAFQQNFVSSALFSKVLERQNTCKDLIDPCTAEKVTLVDILQRSILQENTGIRLLPVRPQEGGRITLKCGRNISILRAAHEGLIDRETMFRLLGAQLLSGGLINCNSGRRMTVEEAMAEGVIDRDTANSILTYQVQTGGIIHSNPAKRFTVDEAVQCDLITSTSALLVLEAQRSYVGLIWPHSGEIFPTSSSLQQELITNELAYKILNGRLPVLFPSNTPNEGKENSMVSPNSFDKCHHREPKQKEAPEDRKHTIDKECNEMGNNFFSSEFYQSENLANIKVADNKVQNSSYLSQPGLVAGDMLRQDSENILKNCENQSQVRTNEHAGECSHSKNIQNFASDLITNSIMKSKTSRICDLNENEKENEDNINRDLTIFDYSPRLSALLSHDKLRNDQDSLNVHTTESNGNKCEDPTLPLSDQTILSGQRMGETFQEQFLGIAAINISLQGVTSPQKPLNIGDIAPQVQNHNDKYITETYGEDGKLHATSQQKSENKQTESKMEEYPCAVTPQDNTSDAGTSPVCATPLLEETISAGDYETSLVDDQRSVTETDTDSEGDFYDTPLFEDDDHDSLLLEGDDRDCLQPEDYATLQEETDVTASLGDVFYDVSRENENSVELQGNVLKDLGHTKVQLEATALDVQFFISECAQDLSPNQSKQLLRLLNTTQKCFLDVQESVTARVECLETQLQLEQDLDDQKVCLSLWSGNSLVLVLPCETCNMGSERQSFFFLLCYKELQKDMQGSAQALAEIVKNTENFLKENGEKLSREDKALIEQKLNEAKLKCEQLNLKAEQSKKELDKVVTTAIKEETEKVAAAKQLEESKTKIENLLDWLSSIDKDSDRAGMKQRQAIEQNGTHFPEGDGMSAMGEEDDVNGNLLETDVDGPVGPTEDNLNQQYQKVKAQHEKIVSQHQAVLMATQSAQTLLDKQGHYLSPEEKEKLQKNMKELKEHYETALATAEKKMKLTHSLQEELEKFDADYSEFQHWLQQSEQELENLEAGADDLSGLMTKLKRQKSFSEDVISHKGDLRYITISGNRVLEAAKSCSRRSGGSKAAQDHIDTSATYREVQGKLDHASDRFRSLYSKVILFLKGVSLAKRAWWLTFPDLFGLDDIVGRYDDLSKSVNERNEKLQITLTRSLSVQDGLDEMLDWMGSVESSLKEQGQVPLNSAALQDVISKNIMLEQDITGRQSSINAMNEKVKKFMETTDPSTASSLQAKMKDLSVRFSEASRKHKEKLAKMEELKTKVELFENLSEKLQTFLETKTQALTETDVPGKDVTELSQYMQESTSEFLEHKKDLEVLHSLLKEISSHGLPGDKALVFEKTNNLSKKFKEMETTIKEKKEAVSSCQEQMDAFQVLVKSLKSWIKETTERVPIVQPSFGAEDLGKSLEKTKKLQEKWSLKTPEIQKVNNSGISLCNLISAVTTPAKAIAAVKSGMCFVYIHGLTSIKKDMTDISHGYEDLGLLLKDKIAELNTKLSKLQKAQEESSSMMQWLQKMNKTAAKWHQAPTPTDTEAVKTQVEQNKSFEAELKQNVNKVQELKDKLTELLEENPDTPEAPKWKQMLTEIDSKWQELNQLTVDRQQKLEESSNNLTQFQTVEAQLKQWLVEKELMVSVLGPLSIDPNMLNTQRQQVQILLQEFDTRKTQYEQLTAAGQGILSKPGEHPSFHGIVKEQLAAVTQKWDSLTGQLSDRCDWIDQAIVKSTQYQSLLRSLSDKLSDLDNKVSISVAVSTHPDAMNQQLEAAQKLKQELEQEMKQIKVAQALCEDLSALVKEDYLKAELSRQLEGILKSFKDIEQKAGLSHLQSACASSHQFQQMSRDFQVWLDTKKEEQNSSPPISAKLDVLESLLKDQKDFSKMLSAQSSIYEKTIAEGENLLLKTQGSEKAALQSQLNTIKTSWDGFNKQVKEREDKVKDSLEKALKYKEHVETLRPWIDKCQNNLEEIKFCLDPTETENSTARLKSLQKEMNQHLGMVELLNNAANSLLSVCEVDKEVITDENKSLIQKIDMVTEQLHSKKFSLENMAQKFKEFQEVSKEAKRQLQCAKEQLDVHDSLGPQAYSNKYLSVLQTQQKGLQTLKHQVDLVKGLAQDLVVEASDSKGTSDVLLQSESLVQEHSALSQQVDERCSFLETKLQGIGHFQNTIREMFSQFAEFDDELDSMAPVGRDVETLQKQKEAIKAFLKKLEALIASNDNANKTCKMMLAMEETSPDLIGIKRDLEALSKQCNKLLDRAQAREEQVEGTIERLEEFYSKLKEFSTLLQKAEEHEESQGPVGMETETINQQLNVFKAFQKEEIEPLQVKQQDVNWLGQGLIQSAAKGTSTQGLEHDLDDVNARWKTLNKKVAQRAAQLQEALLHCGRFQDALESLLSWMVDTEELVANQKPPSAEFKVVKAQIQEQKLLQRLLDDRKSTVEVIKREGEKIAATAEPADKVKILKQLSLLDSRWEALLNKAETRNRQLEGISVVAQQFHETLEPLNEWLTTIEKKLANCEPIGTQASKLEEQITQHKVLQEDILLRKQNVDQALLNGLELLKQTTGDEVLIIQDKLEAIKARYKDITKLSTDVAKTLEQALQLARRLHATREELCTWLDKVEVELLSYETQVLTGEAASQAQARQKELKKEAKNSKALLDSLNEVSSALLELVPWRAREGLEKMVAEDNDRYRLVSDTITQKVEEIDAAILRSQQFDQAADAELSWITETEKKLMSLGDIRLEQDQTSAQLQLQKTFTMEILRHKDIIDELVKSGHKIMATCSEEEKQSMKVYNLVCNYDAICQINSERYLQLERAQSLVNQFWETYEELWPWLTEIQRVISQLPAPALEYETLRQQQEEHRQLRELIAEHKPHIDKMNKTGPQLLELSPGEGFSIQEKYVAADTLYSQIKEDVKKRAVALDEAISQSTQFHDKIDQILESLERIVERLRQPPSISAEVEKIKEQISENKNVSVDMEKLQPLYETLKKRGEEMIARSEGTDKDISAKAVQDKLDQMVFIWENIHTLVEEREAKLLDVMELAEKFWCDHMSLVVTTKDTQDFIRDLEDPGIDPSVVKQQQEAAEAIKEEIDGLQEELDMVINLGSELIAACGEPDKPIVKKSIDELNSAWESLNKAWKDRVDKLEEAMQAAVQYQDGLQAIFDWVDIAGGKLASMSPIGTDLETVKQQIEELKQFKSEAYQQQIEMERLNHQAELLLKKVTEESDKHTVQDPLMELKLIWDSLDERIINRQHKLEGALLALGQFQHALDELLTWLTHTEGLLSEQKPVGGDPKAIEIELAKHHVLQNDVLAHQSTVEAVNKAGNDLIESSAGEEASNLQNKLEVLNQRWQNVLEKTEQRKQQLDGALRQAKGFHGEIEDLHQWLTDTERHLLASKPLGGLPETAREQLNAHMEICAAFDVKEEIYKSLMQKGQQMLARCPKSAETIDQDLNNLKEKWESVETKLNERKTKLEEALNLAMEFHNSLQDFINWLTQAEQTLNVASRPSLILDTVLFQIDEHKVFANEVNSHREQIIELDKTGTHLKYFSQKQDVVLIKNLLISVQSRWEKVVQRLVERGRSLDDARKRAKQFHEAWSKLMEWLEESEKSLDSELEIANDPDKIKTQLAQHKEFQKSLGAKHSVYDTTNRTGRSLKEKTSLADDNLKLDDMLSELRDKWDTICGKSVERQNKLEEALLFSGQFTDALQALIDWLYRVEPQLAEDQPVHGDIDLVMNLIDNHKVFQKELGKRTSSVQALKRSARELIEGSRDDSSWVKVQMQELSTRWETVCALSISKQTRLEAALRQAEEFHSVVHALLEWLAEAEQTLRFHGALPDDEDALRTLIDQHKEFMKKLEEKRAALNKATSMGDAVLAICHPDSITTIKHWITIIRARFEEVLAWAKQHQQRLASALAGLIAKQELLEALLAWLQWAETTLSDKDKEVIPQEIEEVKALIAEHQTFMEEMTRKQPDVDKVTKTYKRRAADPSSLQSHIPVLDKGRAGSNLYPSGSQTQIETKNPRVNLLVSKWQQVWLLALERRRKLNDALDRLEELREFANFDFDIWRKKYMRWMNHKKSRVMDFFRRIDKDQDGKITRQEFIDGILSSKFPTSRLEMSAVADIFDRDGDGYIDYYEFVAALHPNKDAYKPVTDADKIEDEVTRQVAKCKCAKRFQVEQIGDNKYRRFFLPSSSQFGDSQQLRLVRILRSTVMVRVGGGWMALDEFLVKNDPCRAKGRTNMELREKFILADGASQGMAAFRPRGRRSRPSSRGASPNRSTSVSSQAGQAASPQVPGTPIQGSKLRLPGYLSGKGFHSGDDSGLITTAAARVRTQFADPKKTPSRPGSRAGSKAGSRASSRRGSDASDFDISEIQSVCSDVETVPPTHRPTPRAGSRPSTAKPSKIPTPQRKSPASKLDKSSKR</sequence>
<dbReference type="FunFam" id="1.20.58.60:FF:000114">
    <property type="entry name" value="dystonin isoform X1"/>
    <property type="match status" value="1"/>
</dbReference>
<keyword evidence="28" id="KW-0206">Cytoskeleton</keyword>
<feature type="coiled-coil region" evidence="42">
    <location>
        <begin position="624"/>
        <end position="651"/>
    </location>
</feature>
<dbReference type="InterPro" id="IPR041615">
    <property type="entry name" value="Desmoplakin_SH3"/>
</dbReference>
<dbReference type="FunFam" id="1.20.58.60:FF:000085">
    <property type="entry name" value="dystonin isoform X2"/>
    <property type="match status" value="1"/>
</dbReference>
<dbReference type="PROSITE" id="PS51460">
    <property type="entry name" value="GAR"/>
    <property type="match status" value="1"/>
</dbReference>
<dbReference type="FunFam" id="1.20.58.60:FF:000012">
    <property type="entry name" value="Microtubule-actin cross-linking factor 1"/>
    <property type="match status" value="1"/>
</dbReference>
<dbReference type="FunFam" id="1.20.58.60:FF:000077">
    <property type="entry name" value="dystonin isoform X1"/>
    <property type="match status" value="1"/>
</dbReference>
<feature type="compositionally biased region" description="Acidic residues" evidence="43">
    <location>
        <begin position="2585"/>
        <end position="2602"/>
    </location>
</feature>
<evidence type="ECO:0000256" key="2">
    <source>
        <dbReference type="ARBA" id="ARBA00004216"/>
    </source>
</evidence>
<evidence type="ECO:0000256" key="5">
    <source>
        <dbReference type="ARBA" id="ARBA00004489"/>
    </source>
</evidence>
<keyword evidence="29" id="KW-0539">Nucleus</keyword>
<evidence type="ECO:0000256" key="13">
    <source>
        <dbReference type="ARBA" id="ARBA00022692"/>
    </source>
</evidence>
<evidence type="ECO:0000256" key="19">
    <source>
        <dbReference type="ARBA" id="ARBA00022837"/>
    </source>
</evidence>
<dbReference type="SUPFAM" id="SSF47473">
    <property type="entry name" value="EF-hand"/>
    <property type="match status" value="1"/>
</dbReference>
<evidence type="ECO:0000259" key="47">
    <source>
        <dbReference type="PROSITE" id="PS51460"/>
    </source>
</evidence>
<dbReference type="GO" id="GO:0045104">
    <property type="term" value="P:intermediate filament cytoskeleton organization"/>
    <property type="evidence" value="ECO:0007669"/>
    <property type="project" value="InterPro"/>
</dbReference>
<evidence type="ECO:0000256" key="20">
    <source>
        <dbReference type="ARBA" id="ARBA00022843"/>
    </source>
</evidence>
<evidence type="ECO:0000256" key="32">
    <source>
        <dbReference type="ARBA" id="ARBA00054620"/>
    </source>
</evidence>
<feature type="compositionally biased region" description="Polar residues" evidence="43">
    <location>
        <begin position="2251"/>
        <end position="2267"/>
    </location>
</feature>
<feature type="region of interest" description="Disordered" evidence="43">
    <location>
        <begin position="6257"/>
        <end position="6304"/>
    </location>
</feature>
<dbReference type="InterPro" id="IPR043197">
    <property type="entry name" value="Plakin"/>
</dbReference>
<dbReference type="Gene3D" id="3.90.1290.10">
    <property type="entry name" value="Plakin repeat"/>
    <property type="match status" value="4"/>
</dbReference>
<dbReference type="PROSITE" id="PS50002">
    <property type="entry name" value="SH3"/>
    <property type="match status" value="1"/>
</dbReference>
<evidence type="ECO:0000256" key="18">
    <source>
        <dbReference type="ARBA" id="ARBA00022824"/>
    </source>
</evidence>
<evidence type="ECO:0000256" key="11">
    <source>
        <dbReference type="ARBA" id="ARBA00022499"/>
    </source>
</evidence>
<evidence type="ECO:0000256" key="17">
    <source>
        <dbReference type="ARBA" id="ARBA00022754"/>
    </source>
</evidence>
<dbReference type="InterPro" id="IPR036872">
    <property type="entry name" value="CH_dom_sf"/>
</dbReference>
<dbReference type="CDD" id="cd00176">
    <property type="entry name" value="SPEC"/>
    <property type="match status" value="16"/>
</dbReference>
<feature type="compositionally biased region" description="Basic and acidic residues" evidence="43">
    <location>
        <begin position="2269"/>
        <end position="2285"/>
    </location>
</feature>
<dbReference type="FunFam" id="1.20.58.60:FF:000069">
    <property type="entry name" value="dystonin isoform X2"/>
    <property type="match status" value="1"/>
</dbReference>
<dbReference type="FunFam" id="1.10.238.10:FF:000013">
    <property type="entry name" value="Microtubule-actin cross-linking factor 1"/>
    <property type="match status" value="1"/>
</dbReference>
<keyword evidence="26" id="KW-0514">Muscle protein</keyword>
<dbReference type="PROSITE" id="PS00018">
    <property type="entry name" value="EF_HAND_1"/>
    <property type="match status" value="2"/>
</dbReference>
<feature type="coiled-coil region" evidence="42">
    <location>
        <begin position="3557"/>
        <end position="3584"/>
    </location>
</feature>
<feature type="domain" description="GAR" evidence="47">
    <location>
        <begin position="6152"/>
        <end position="6233"/>
    </location>
</feature>
<dbReference type="FunFam" id="1.20.58.60:FF:000060">
    <property type="entry name" value="dystonin isoform X2"/>
    <property type="match status" value="1"/>
</dbReference>
<name>A0A8P0TC90_CANLF</name>
<evidence type="ECO:0000256" key="26">
    <source>
        <dbReference type="ARBA" id="ARBA00023179"/>
    </source>
</evidence>
<keyword evidence="9" id="KW-1003">Cell membrane</keyword>
<dbReference type="GO" id="GO:0005874">
    <property type="term" value="C:microtubule"/>
    <property type="evidence" value="ECO:0007669"/>
    <property type="project" value="UniProtKB-KW"/>
</dbReference>
<evidence type="ECO:0000256" key="30">
    <source>
        <dbReference type="ARBA" id="ARBA00023273"/>
    </source>
</evidence>
<keyword evidence="27" id="KW-0009">Actin-binding</keyword>
<feature type="coiled-coil region" evidence="42">
    <location>
        <begin position="2804"/>
        <end position="2838"/>
    </location>
</feature>
<dbReference type="Gene3D" id="3.30.920.20">
    <property type="entry name" value="Gas2-like domain"/>
    <property type="match status" value="1"/>
</dbReference>
<feature type="compositionally biased region" description="Basic and acidic residues" evidence="43">
    <location>
        <begin position="2526"/>
        <end position="2537"/>
    </location>
</feature>
<evidence type="ECO:0000256" key="27">
    <source>
        <dbReference type="ARBA" id="ARBA00023203"/>
    </source>
</evidence>
<dbReference type="Pfam" id="PF00435">
    <property type="entry name" value="Spectrin"/>
    <property type="match status" value="19"/>
</dbReference>
<dbReference type="Gene3D" id="1.20.58.1060">
    <property type="match status" value="1"/>
</dbReference>
<reference evidence="48 49" key="1">
    <citation type="journal article" date="2005" name="Nature">
        <title>Genome sequence, comparative analysis and haplotype structure of the domestic dog.</title>
        <authorList>
            <consortium name="Broad Sequencing Platform"/>
            <person name="Lindblad-Toh K."/>
            <person name="Wade C.M."/>
            <person name="Mikkelsen T.S."/>
            <person name="Karlsson E.K."/>
            <person name="Jaffe D.B."/>
            <person name="Kamal M."/>
            <person name="Clamp M."/>
            <person name="Chang J.L."/>
            <person name="Kulbokas E.J. III"/>
            <person name="Zody M.C."/>
            <person name="Mauceli E."/>
            <person name="Xie X."/>
            <person name="Breen M."/>
            <person name="Wayne R.K."/>
            <person name="Ostrander E.A."/>
            <person name="Ponting C.P."/>
            <person name="Galibert F."/>
            <person name="Smith D.R."/>
            <person name="DeJong P.J."/>
            <person name="Kirkness E."/>
            <person name="Alvarez P."/>
            <person name="Biagi T."/>
            <person name="Brockman W."/>
            <person name="Butler J."/>
            <person name="Chin C.W."/>
            <person name="Cook A."/>
            <person name="Cuff J."/>
            <person name="Daly M.J."/>
            <person name="DeCaprio D."/>
            <person name="Gnerre S."/>
            <person name="Grabherr M."/>
            <person name="Kellis M."/>
            <person name="Kleber M."/>
            <person name="Bardeleben C."/>
            <person name="Goodstadt L."/>
            <person name="Heger A."/>
            <person name="Hitte C."/>
            <person name="Kim L."/>
            <person name="Koepfli K.P."/>
            <person name="Parker H.G."/>
            <person name="Pollinger J.P."/>
            <person name="Searle S.M."/>
            <person name="Sutter N.B."/>
            <person name="Thomas R."/>
            <person name="Webber C."/>
            <person name="Baldwin J."/>
            <person name="Abebe A."/>
            <person name="Abouelleil A."/>
            <person name="Aftuck L."/>
            <person name="Ait-Zahra M."/>
            <person name="Aldredge T."/>
            <person name="Allen N."/>
            <person name="An P."/>
            <person name="Anderson S."/>
            <person name="Antoine C."/>
            <person name="Arachchi H."/>
            <person name="Aslam A."/>
            <person name="Ayotte L."/>
            <person name="Bachantsang P."/>
            <person name="Barry A."/>
            <person name="Bayul T."/>
            <person name="Benamara M."/>
            <person name="Berlin A."/>
            <person name="Bessette D."/>
            <person name="Blitshteyn B."/>
            <person name="Bloom T."/>
            <person name="Blye J."/>
            <person name="Boguslavskiy L."/>
            <person name="Bonnet C."/>
            <person name="Boukhgalter B."/>
            <person name="Brown A."/>
            <person name="Cahill P."/>
            <person name="Calixte N."/>
            <person name="Camarata J."/>
            <person name="Cheshatsang Y."/>
            <person name="Chu J."/>
            <person name="Citroen M."/>
            <person name="Collymore A."/>
            <person name="Cooke P."/>
            <person name="Dawoe T."/>
            <person name="Daza R."/>
            <person name="Decktor K."/>
            <person name="DeGray S."/>
            <person name="Dhargay N."/>
            <person name="Dooley K."/>
            <person name="Dooley K."/>
            <person name="Dorje P."/>
            <person name="Dorjee K."/>
            <person name="Dorris L."/>
            <person name="Duffey N."/>
            <person name="Dupes A."/>
            <person name="Egbiremolen O."/>
            <person name="Elong R."/>
            <person name="Falk J."/>
            <person name="Farina A."/>
            <person name="Faro S."/>
            <person name="Ferguson D."/>
            <person name="Ferreira P."/>
            <person name="Fisher S."/>
            <person name="FitzGerald M."/>
            <person name="Foley K."/>
            <person name="Foley C."/>
            <person name="Franke A."/>
            <person name="Friedrich D."/>
            <person name="Gage D."/>
            <person name="Garber M."/>
            <person name="Gearin G."/>
            <person name="Giannoukos G."/>
            <person name="Goode T."/>
            <person name="Goyette A."/>
            <person name="Graham J."/>
            <person name="Grandbois E."/>
            <person name="Gyaltsen K."/>
            <person name="Hafez N."/>
            <person name="Hagopian D."/>
            <person name="Hagos B."/>
            <person name="Hall J."/>
            <person name="Healy C."/>
            <person name="Hegarty R."/>
            <person name="Honan T."/>
            <person name="Horn A."/>
            <person name="Houde N."/>
            <person name="Hughes L."/>
            <person name="Hunnicutt L."/>
            <person name="Husby M."/>
            <person name="Jester B."/>
            <person name="Jones C."/>
            <person name="Kamat A."/>
            <person name="Kanga B."/>
            <person name="Kells C."/>
            <person name="Khazanovich D."/>
            <person name="Kieu A.C."/>
            <person name="Kisner P."/>
            <person name="Kumar M."/>
            <person name="Lance K."/>
            <person name="Landers T."/>
            <person name="Lara M."/>
            <person name="Lee W."/>
            <person name="Leger J.P."/>
            <person name="Lennon N."/>
            <person name="Leuper L."/>
            <person name="LeVine S."/>
            <person name="Liu J."/>
            <person name="Liu X."/>
            <person name="Lokyitsang Y."/>
            <person name="Lokyitsang T."/>
            <person name="Lui A."/>
            <person name="Macdonald J."/>
            <person name="Major J."/>
            <person name="Marabella R."/>
            <person name="Maru K."/>
            <person name="Matthews C."/>
            <person name="McDonough S."/>
            <person name="Mehta T."/>
            <person name="Meldrim J."/>
            <person name="Melnikov A."/>
            <person name="Meneus L."/>
            <person name="Mihalev A."/>
            <person name="Mihova T."/>
            <person name="Miller K."/>
            <person name="Mittelman R."/>
            <person name="Mlenga V."/>
            <person name="Mulrain L."/>
            <person name="Munson G."/>
            <person name="Navidi A."/>
            <person name="Naylor J."/>
            <person name="Nguyen T."/>
            <person name="Nguyen N."/>
            <person name="Nguyen C."/>
            <person name="Nguyen T."/>
            <person name="Nicol R."/>
            <person name="Norbu N."/>
            <person name="Norbu C."/>
            <person name="Novod N."/>
            <person name="Nyima T."/>
            <person name="Olandt P."/>
            <person name="O'Neill B."/>
            <person name="O'Neill K."/>
            <person name="Osman S."/>
            <person name="Oyono L."/>
            <person name="Patti C."/>
            <person name="Perrin D."/>
            <person name="Phunkhang P."/>
            <person name="Pierre F."/>
            <person name="Priest M."/>
            <person name="Rachupka A."/>
            <person name="Raghuraman S."/>
            <person name="Rameau R."/>
            <person name="Ray V."/>
            <person name="Raymond C."/>
            <person name="Rege F."/>
            <person name="Rise C."/>
            <person name="Rogers J."/>
            <person name="Rogov P."/>
            <person name="Sahalie J."/>
            <person name="Settipalli S."/>
            <person name="Sharpe T."/>
            <person name="Shea T."/>
            <person name="Sheehan M."/>
            <person name="Sherpa N."/>
            <person name="Shi J."/>
            <person name="Shih D."/>
            <person name="Sloan J."/>
            <person name="Smith C."/>
            <person name="Sparrow T."/>
            <person name="Stalker J."/>
            <person name="Stange-Thomann N."/>
            <person name="Stavropoulos S."/>
            <person name="Stone C."/>
            <person name="Stone S."/>
            <person name="Sykes S."/>
            <person name="Tchuinga P."/>
            <person name="Tenzing P."/>
            <person name="Tesfaye S."/>
            <person name="Thoulutsang D."/>
            <person name="Thoulutsang Y."/>
            <person name="Topham K."/>
            <person name="Topping I."/>
            <person name="Tsamla T."/>
            <person name="Vassiliev H."/>
            <person name="Venkataraman V."/>
            <person name="Vo A."/>
            <person name="Wangchuk T."/>
            <person name="Wangdi T."/>
            <person name="Weiand M."/>
            <person name="Wilkinson J."/>
            <person name="Wilson A."/>
            <person name="Yadav S."/>
            <person name="Yang S."/>
            <person name="Yang X."/>
            <person name="Young G."/>
            <person name="Yu Q."/>
            <person name="Zainoun J."/>
            <person name="Zembek L."/>
            <person name="Zimmer A."/>
            <person name="Lander E.S."/>
        </authorList>
    </citation>
    <scope>NUCLEOTIDE SEQUENCE [LARGE SCALE GENOMIC DNA]</scope>
    <source>
        <strain evidence="48">Boxer</strain>
    </source>
</reference>
<protein>
    <recommendedName>
        <fullName evidence="37">Dystonin</fullName>
    </recommendedName>
    <alternativeName>
        <fullName evidence="39">Bullous pemphigoid antigen 1</fullName>
    </alternativeName>
    <alternativeName>
        <fullName evidence="38">Dystonia musculorum protein</fullName>
    </alternativeName>
    <alternativeName>
        <fullName evidence="40">Hemidesmosomal plaque protein</fullName>
    </alternativeName>
</protein>
<feature type="coiled-coil region" evidence="42">
    <location>
        <begin position="5332"/>
        <end position="5370"/>
    </location>
</feature>
<dbReference type="FunFam" id="1.20.58.60:FF:000009">
    <property type="entry name" value="dystonin isoform X1"/>
    <property type="match status" value="1"/>
</dbReference>
<dbReference type="Gene3D" id="2.30.30.40">
    <property type="entry name" value="SH3 Domains"/>
    <property type="match status" value="1"/>
</dbReference>
<dbReference type="SUPFAM" id="SSF47576">
    <property type="entry name" value="Calponin-homology domain, CH-domain"/>
    <property type="match status" value="1"/>
</dbReference>
<feature type="coiled-coil region" evidence="42">
    <location>
        <begin position="4054"/>
        <end position="4081"/>
    </location>
</feature>
<dbReference type="Ensembl" id="ENSCAFT00000084556.2">
    <property type="protein sequence ID" value="ENSCAFP00000060349.2"/>
    <property type="gene ID" value="ENSCAFG00000002413.6"/>
</dbReference>
<keyword evidence="12" id="KW-0597">Phosphoprotein</keyword>
<dbReference type="InterPro" id="IPR011992">
    <property type="entry name" value="EF-hand-dom_pair"/>
</dbReference>
<evidence type="ECO:0000256" key="40">
    <source>
        <dbReference type="ARBA" id="ARBA00077918"/>
    </source>
</evidence>
<dbReference type="FunFam" id="1.20.58.60:FF:000025">
    <property type="entry name" value="microtubule-actin cross-linking factor 1"/>
    <property type="match status" value="1"/>
</dbReference>
<evidence type="ECO:0000256" key="42">
    <source>
        <dbReference type="SAM" id="Coils"/>
    </source>
</evidence>
<evidence type="ECO:0000259" key="45">
    <source>
        <dbReference type="PROSITE" id="PS50021"/>
    </source>
</evidence>
<dbReference type="PROSITE" id="PS50021">
    <property type="entry name" value="CH"/>
    <property type="match status" value="2"/>
</dbReference>
<evidence type="ECO:0000256" key="22">
    <source>
        <dbReference type="ARBA" id="ARBA00022949"/>
    </source>
</evidence>
<dbReference type="CDD" id="cd21236">
    <property type="entry name" value="CH_DYST_rpt1"/>
    <property type="match status" value="1"/>
</dbReference>
<dbReference type="PROSITE" id="PS00019">
    <property type="entry name" value="ACTININ_1"/>
    <property type="match status" value="1"/>
</dbReference>
<keyword evidence="18" id="KW-0256">Endoplasmic reticulum</keyword>
<dbReference type="FunFam" id="1.10.418.10:FF:000002">
    <property type="entry name" value="Microtubule-actin cross-linking factor 1"/>
    <property type="match status" value="1"/>
</dbReference>
<dbReference type="CDD" id="cd00051">
    <property type="entry name" value="EFh"/>
    <property type="match status" value="1"/>
</dbReference>
<evidence type="ECO:0000256" key="25">
    <source>
        <dbReference type="ARBA" id="ARBA00023139"/>
    </source>
</evidence>
<dbReference type="FunFam" id="1.20.58.60:FF:000121">
    <property type="entry name" value="dystonin isoform X1"/>
    <property type="match status" value="1"/>
</dbReference>
<keyword evidence="24" id="KW-0472">Membrane</keyword>
<dbReference type="FunFam" id="1.20.58.60:FF:000014">
    <property type="entry name" value="microtubule-actin cross-linking factor 1"/>
    <property type="match status" value="1"/>
</dbReference>
<dbReference type="SMART" id="SM00243">
    <property type="entry name" value="GAS2"/>
    <property type="match status" value="1"/>
</dbReference>
<evidence type="ECO:0000256" key="24">
    <source>
        <dbReference type="ARBA" id="ARBA00023136"/>
    </source>
</evidence>
<feature type="coiled-coil region" evidence="42">
    <location>
        <begin position="1050"/>
        <end position="1077"/>
    </location>
</feature>
<dbReference type="InterPro" id="IPR002048">
    <property type="entry name" value="EF_hand_dom"/>
</dbReference>
<feature type="coiled-coil region" evidence="42">
    <location>
        <begin position="5186"/>
        <end position="5230"/>
    </location>
</feature>
<dbReference type="InterPro" id="IPR018159">
    <property type="entry name" value="Spectrin/alpha-actinin"/>
</dbReference>
<dbReference type="FunFam" id="1.20.58.60:FF:000008">
    <property type="entry name" value="microtubule-actin cross-linking factor 1"/>
    <property type="match status" value="1"/>
</dbReference>
<dbReference type="InterPro" id="IPR035915">
    <property type="entry name" value="Plakin_repeat_sf"/>
</dbReference>
<feature type="compositionally biased region" description="Low complexity" evidence="43">
    <location>
        <begin position="6342"/>
        <end position="6356"/>
    </location>
</feature>
<evidence type="ECO:0000256" key="16">
    <source>
        <dbReference type="ARBA" id="ARBA00022737"/>
    </source>
</evidence>
<feature type="compositionally biased region" description="Low complexity" evidence="43">
    <location>
        <begin position="6269"/>
        <end position="6278"/>
    </location>
</feature>
<gene>
    <name evidence="48" type="primary">DST</name>
</gene>
<evidence type="ECO:0000256" key="43">
    <source>
        <dbReference type="SAM" id="MobiDB-lite"/>
    </source>
</evidence>
<evidence type="ECO:0000256" key="4">
    <source>
        <dbReference type="ARBA" id="ARBA00004389"/>
    </source>
</evidence>
<dbReference type="FunFam" id="1.20.58.60:FF:000144">
    <property type="entry name" value="Dystonin"/>
    <property type="match status" value="1"/>
</dbReference>
<keyword evidence="11" id="KW-1017">Isopeptide bond</keyword>
<dbReference type="PROSITE" id="PS00020">
    <property type="entry name" value="ACTININ_2"/>
    <property type="match status" value="1"/>
</dbReference>
<comment type="function">
    <text evidence="34">Required for bundling actin filaments around the nucleus.</text>
</comment>
<dbReference type="Pfam" id="PF00681">
    <property type="entry name" value="Plectin"/>
    <property type="match status" value="7"/>
</dbReference>
<dbReference type="Proteomes" id="UP000002254">
    <property type="component" value="Chromosome 12"/>
</dbReference>
<feature type="domain" description="Calponin-homology (CH)" evidence="45">
    <location>
        <begin position="180"/>
        <end position="284"/>
    </location>
</feature>
<evidence type="ECO:0000256" key="12">
    <source>
        <dbReference type="ARBA" id="ARBA00022553"/>
    </source>
</evidence>
<dbReference type="SMART" id="SM00250">
    <property type="entry name" value="PLEC"/>
    <property type="match status" value="17"/>
</dbReference>
<feature type="compositionally biased region" description="Polar residues" evidence="43">
    <location>
        <begin position="6279"/>
        <end position="6290"/>
    </location>
</feature>
<dbReference type="GO" id="GO:0031673">
    <property type="term" value="C:H zone"/>
    <property type="evidence" value="ECO:0007669"/>
    <property type="project" value="UniProtKB-SubCell"/>
</dbReference>
<dbReference type="SMART" id="SM00054">
    <property type="entry name" value="EFh"/>
    <property type="match status" value="2"/>
</dbReference>
<evidence type="ECO:0000256" key="35">
    <source>
        <dbReference type="ARBA" id="ARBA00060371"/>
    </source>
</evidence>
<keyword evidence="22" id="KW-0965">Cell junction</keyword>
<keyword evidence="30" id="KW-0966">Cell projection</keyword>
<feature type="domain" description="Calponin-homology (CH)" evidence="45">
    <location>
        <begin position="64"/>
        <end position="167"/>
    </location>
</feature>
<feature type="coiled-coil region" evidence="42">
    <location>
        <begin position="4643"/>
        <end position="4670"/>
    </location>
</feature>
<dbReference type="InterPro" id="IPR003108">
    <property type="entry name" value="GAR_dom"/>
</dbReference>
<evidence type="ECO:0000256" key="1">
    <source>
        <dbReference type="ARBA" id="ARBA00004193"/>
    </source>
</evidence>
<dbReference type="GO" id="GO:0030424">
    <property type="term" value="C:axon"/>
    <property type="evidence" value="ECO:0007669"/>
    <property type="project" value="UniProtKB-SubCell"/>
</dbReference>
<dbReference type="FunFam" id="1.20.58.60:FF:000094">
    <property type="entry name" value="dystonin isoform X2"/>
    <property type="match status" value="1"/>
</dbReference>
<dbReference type="InterPro" id="IPR036534">
    <property type="entry name" value="GAR_dom_sf"/>
</dbReference>
<dbReference type="Pfam" id="PF13499">
    <property type="entry name" value="EF-hand_7"/>
    <property type="match status" value="1"/>
</dbReference>
<feature type="region of interest" description="Disordered" evidence="43">
    <location>
        <begin position="2251"/>
        <end position="2285"/>
    </location>
</feature>
<dbReference type="Gene3D" id="1.10.418.10">
    <property type="entry name" value="Calponin-like domain"/>
    <property type="match status" value="2"/>
</dbReference>
<evidence type="ECO:0000259" key="46">
    <source>
        <dbReference type="PROSITE" id="PS50222"/>
    </source>
</evidence>
<keyword evidence="21" id="KW-0130">Cell adhesion</keyword>
<evidence type="ECO:0000256" key="37">
    <source>
        <dbReference type="ARBA" id="ARBA00072808"/>
    </source>
</evidence>
<evidence type="ECO:0000256" key="38">
    <source>
        <dbReference type="ARBA" id="ARBA00075126"/>
    </source>
</evidence>
<evidence type="ECO:0000256" key="8">
    <source>
        <dbReference type="ARBA" id="ARBA00022443"/>
    </source>
</evidence>
<evidence type="ECO:0000256" key="34">
    <source>
        <dbReference type="ARBA" id="ARBA00057123"/>
    </source>
</evidence>
<evidence type="ECO:0000313" key="49">
    <source>
        <dbReference type="Proteomes" id="UP000002254"/>
    </source>
</evidence>
<dbReference type="GO" id="GO:0000226">
    <property type="term" value="P:microtubule cytoskeleton organization"/>
    <property type="evidence" value="ECO:0007669"/>
    <property type="project" value="UniProtKB-ARBA"/>
</dbReference>
<evidence type="ECO:0000313" key="48">
    <source>
        <dbReference type="Ensembl" id="ENSCAFP00000060349.2"/>
    </source>
</evidence>
<dbReference type="InterPro" id="IPR001589">
    <property type="entry name" value="Actinin_actin-bd_CS"/>
</dbReference>
<evidence type="ECO:0000256" key="7">
    <source>
        <dbReference type="ARBA" id="ARBA00004544"/>
    </source>
</evidence>
<feature type="coiled-coil region" evidence="42">
    <location>
        <begin position="5840"/>
        <end position="5867"/>
    </location>
</feature>
<feature type="coiled-coil region" evidence="42">
    <location>
        <begin position="3768"/>
        <end position="3832"/>
    </location>
</feature>
<dbReference type="FunFam" id="1.20.58.60:FF:000074">
    <property type="entry name" value="dystonin isoform X1"/>
    <property type="match status" value="1"/>
</dbReference>
<dbReference type="SMART" id="SM00033">
    <property type="entry name" value="CH"/>
    <property type="match status" value="2"/>
</dbReference>
<dbReference type="Pfam" id="PF17902">
    <property type="entry name" value="SH3_10"/>
    <property type="match status" value="1"/>
</dbReference>
<feature type="coiled-coil region" evidence="42">
    <location>
        <begin position="4201"/>
        <end position="4300"/>
    </location>
</feature>
<feature type="coiled-coil region" evidence="42">
    <location>
        <begin position="3358"/>
        <end position="3385"/>
    </location>
</feature>
<dbReference type="FunFam" id="1.20.58.60:FF:000031">
    <property type="entry name" value="Microtubule-actin cross-linking factor 1"/>
    <property type="match status" value="1"/>
</dbReference>
<keyword evidence="14" id="KW-0493">Microtubule</keyword>
<dbReference type="GO" id="GO:0003779">
    <property type="term" value="F:actin binding"/>
    <property type="evidence" value="ECO:0007669"/>
    <property type="project" value="UniProtKB-KW"/>
</dbReference>
<dbReference type="FunFam" id="3.30.920.20:FF:000001">
    <property type="entry name" value="Microtubule-actin cross-linking factor 1"/>
    <property type="match status" value="1"/>
</dbReference>
<dbReference type="FunFam" id="2.30.30.40:FF:000011">
    <property type="entry name" value="Microtubule-actin cross-linking factor 1"/>
    <property type="match status" value="1"/>
</dbReference>
<evidence type="ECO:0000256" key="14">
    <source>
        <dbReference type="ARBA" id="ARBA00022701"/>
    </source>
</evidence>
<dbReference type="Pfam" id="PF21019">
    <property type="entry name" value="Spectrin_3"/>
    <property type="match status" value="1"/>
</dbReference>
<dbReference type="InterPro" id="IPR001101">
    <property type="entry name" value="Plectin_repeat"/>
</dbReference>
<feature type="region of interest" description="Disordered" evidence="43">
    <location>
        <begin position="2889"/>
        <end position="2925"/>
    </location>
</feature>
<dbReference type="InterPro" id="IPR018247">
    <property type="entry name" value="EF_Hand_1_Ca_BS"/>
</dbReference>
<feature type="domain" description="EF-hand" evidence="46">
    <location>
        <begin position="6076"/>
        <end position="6111"/>
    </location>
</feature>
<dbReference type="GO" id="GO:0008017">
    <property type="term" value="F:microtubule binding"/>
    <property type="evidence" value="ECO:0007669"/>
    <property type="project" value="InterPro"/>
</dbReference>
<dbReference type="Pfam" id="PF00307">
    <property type="entry name" value="CH"/>
    <property type="match status" value="2"/>
</dbReference>
<feature type="coiled-coil region" evidence="42">
    <location>
        <begin position="688"/>
        <end position="722"/>
    </location>
</feature>
<feature type="coiled-coil region" evidence="42">
    <location>
        <begin position="3259"/>
        <end position="3286"/>
    </location>
</feature>
<keyword evidence="25" id="KW-0564">Palmitate</keyword>
<dbReference type="GO" id="GO:0005882">
    <property type="term" value="C:intermediate filament"/>
    <property type="evidence" value="ECO:0007669"/>
    <property type="project" value="UniProtKB-KW"/>
</dbReference>
<keyword evidence="17" id="KW-0403">Intermediate filament</keyword>
<evidence type="ECO:0000256" key="39">
    <source>
        <dbReference type="ARBA" id="ARBA00077378"/>
    </source>
</evidence>
<dbReference type="InterPro" id="IPR049538">
    <property type="entry name" value="PCN-like_spectrin-like_rpt"/>
</dbReference>
<dbReference type="GO" id="GO:0005938">
    <property type="term" value="C:cell cortex"/>
    <property type="evidence" value="ECO:0007669"/>
    <property type="project" value="UniProtKB-SubCell"/>
</dbReference>
<dbReference type="Pfam" id="PF21097">
    <property type="entry name" value="SR_plectin_7"/>
    <property type="match status" value="1"/>
</dbReference>
<evidence type="ECO:0000256" key="41">
    <source>
        <dbReference type="PROSITE-ProRule" id="PRU00192"/>
    </source>
</evidence>
<dbReference type="GO" id="GO:0007155">
    <property type="term" value="P:cell adhesion"/>
    <property type="evidence" value="ECO:0007669"/>
    <property type="project" value="UniProtKB-KW"/>
</dbReference>
<evidence type="ECO:0000256" key="33">
    <source>
        <dbReference type="ARBA" id="ARBA00055817"/>
    </source>
</evidence>
<feature type="domain" description="SH3" evidence="44">
    <location>
        <begin position="841"/>
        <end position="898"/>
    </location>
</feature>
<keyword evidence="15" id="KW-0479">Metal-binding</keyword>
<feature type="region of interest" description="Disordered" evidence="43">
    <location>
        <begin position="6331"/>
        <end position="6422"/>
    </location>
</feature>
<feature type="coiled-coil region" evidence="42">
    <location>
        <begin position="1363"/>
        <end position="1418"/>
    </location>
</feature>
<dbReference type="FunFam" id="1.20.58.60:FF:000022">
    <property type="entry name" value="Microtubule-actin cross-linking factor 1"/>
    <property type="match status" value="1"/>
</dbReference>
<feature type="region of interest" description="Disordered" evidence="43">
    <location>
        <begin position="2576"/>
        <end position="2602"/>
    </location>
</feature>
<keyword evidence="19" id="KW-0106">Calcium</keyword>
<dbReference type="CDD" id="cd21239">
    <property type="entry name" value="CH_DYST_rpt2"/>
    <property type="match status" value="1"/>
</dbReference>
<dbReference type="GO" id="GO:0005886">
    <property type="term" value="C:plasma membrane"/>
    <property type="evidence" value="ECO:0007669"/>
    <property type="project" value="UniProtKB-SubCell"/>
</dbReference>
<keyword evidence="10" id="KW-0963">Cytoplasm</keyword>
<dbReference type="PROSITE" id="PS50222">
    <property type="entry name" value="EF_HAND_2"/>
    <property type="match status" value="2"/>
</dbReference>
<evidence type="ECO:0000256" key="9">
    <source>
        <dbReference type="ARBA" id="ARBA00022475"/>
    </source>
</evidence>
<evidence type="ECO:0000256" key="29">
    <source>
        <dbReference type="ARBA" id="ARBA00023242"/>
    </source>
</evidence>
<feature type="coiled-coil region" evidence="42">
    <location>
        <begin position="1156"/>
        <end position="1190"/>
    </location>
</feature>
<dbReference type="GO" id="GO:0030018">
    <property type="term" value="C:Z disc"/>
    <property type="evidence" value="ECO:0007669"/>
    <property type="project" value="UniProtKB-SubCell"/>
</dbReference>
<organism evidence="48 49">
    <name type="scientific">Canis lupus familiaris</name>
    <name type="common">Dog</name>
    <name type="synonym">Canis familiaris</name>
    <dbReference type="NCBI Taxonomy" id="9615"/>
    <lineage>
        <taxon>Eukaryota</taxon>
        <taxon>Metazoa</taxon>
        <taxon>Chordata</taxon>
        <taxon>Craniata</taxon>
        <taxon>Vertebrata</taxon>
        <taxon>Euteleostomi</taxon>
        <taxon>Mammalia</taxon>
        <taxon>Eutheria</taxon>
        <taxon>Laurasiatheria</taxon>
        <taxon>Carnivora</taxon>
        <taxon>Caniformia</taxon>
        <taxon>Canidae</taxon>
        <taxon>Canis</taxon>
    </lineage>
</organism>